<comment type="subcellular location">
    <subcellularLocation>
        <location evidence="1">Membrane</location>
        <topology evidence="1">Multi-pass membrane protein</topology>
    </subcellularLocation>
</comment>
<dbReference type="OrthoDB" id="408493at2759"/>
<evidence type="ECO:0000313" key="6">
    <source>
        <dbReference type="EMBL" id="KAG0657104.1"/>
    </source>
</evidence>
<evidence type="ECO:0000256" key="3">
    <source>
        <dbReference type="ARBA" id="ARBA00022989"/>
    </source>
</evidence>
<evidence type="ECO:0008006" key="8">
    <source>
        <dbReference type="Google" id="ProtNLM"/>
    </source>
</evidence>
<dbReference type="EMBL" id="PUHQ01000086">
    <property type="protein sequence ID" value="KAG0657104.1"/>
    <property type="molecule type" value="Genomic_DNA"/>
</dbReference>
<dbReference type="Proteomes" id="UP000777482">
    <property type="component" value="Unassembled WGS sequence"/>
</dbReference>
<keyword evidence="2 5" id="KW-0812">Transmembrane</keyword>
<accession>A0A9P6VYA7</accession>
<dbReference type="AlphaFoldDB" id="A0A9P6VYA7"/>
<feature type="transmembrane region" description="Helical" evidence="5">
    <location>
        <begin position="517"/>
        <end position="534"/>
    </location>
</feature>
<evidence type="ECO:0000256" key="1">
    <source>
        <dbReference type="ARBA" id="ARBA00004141"/>
    </source>
</evidence>
<protein>
    <recommendedName>
        <fullName evidence="8">UDP-galactose transporter</fullName>
    </recommendedName>
</protein>
<dbReference type="InterPro" id="IPR037185">
    <property type="entry name" value="EmrE-like"/>
</dbReference>
<dbReference type="NCBIfam" id="TIGR00803">
    <property type="entry name" value="nst"/>
    <property type="match status" value="1"/>
</dbReference>
<dbReference type="InterPro" id="IPR007271">
    <property type="entry name" value="Nuc_sug_transpt"/>
</dbReference>
<dbReference type="SUPFAM" id="SSF103481">
    <property type="entry name" value="Multidrug resistance efflux transporter EmrE"/>
    <property type="match status" value="1"/>
</dbReference>
<feature type="transmembrane region" description="Helical" evidence="5">
    <location>
        <begin position="332"/>
        <end position="352"/>
    </location>
</feature>
<proteinExistence type="predicted"/>
<sequence length="538" mass="58274">MPHSLDRAGILSLVALTLHYSCFAIVLHVSRTTPGARYSASSAIFLTEVVKILASIGLVAVTGELHDAAIQRKRLGEERRMEALAAADREASEERRVQAVEEEKRLWARIQKGEETNVLVAADETAIPVQLHRRASSSVSKPPQLGPKIPKNNTLSIDVALAQGTAPSARAPSFALIPATPAPIPSPTRTPDVAALHPDRVAADPVVLATFGSRPLWSDLVEGEWWRALLEGLLTKDLWHLAALAGLFCFQGNAQFVASGNLSVPVFLLAYQLKIPATAMFSVYLLDRVLTRQQWFSLLVLSVGVGLVQLSSTVSDSLAMPRLHDGSMPKQALGFAAVFAACLSSGFASVSFERVLKSRPRPLTLSDIDETPTRMYDTSNCLSAQQVPLLSAHTNSAAPSKSGSVWLRNIQLSAFGLLVSLPFILWDVGADFGPLDYEVIEPALPGLGYARTIFDRFFDGFDRPLPWLVVILQSVGGLLNALVMRHADNLLKCYAVSVSIVLSFAASIVLFDYEVSTGVFLGCVLVLVSTWTYARSHR</sequence>
<gene>
    <name evidence="6" type="ORF">C6P46_006693</name>
</gene>
<dbReference type="PANTHER" id="PTHR10231">
    <property type="entry name" value="NUCLEOTIDE-SUGAR TRANSMEMBRANE TRANSPORTER"/>
    <property type="match status" value="1"/>
</dbReference>
<feature type="transmembrane region" description="Helical" evidence="5">
    <location>
        <begin position="295"/>
        <end position="312"/>
    </location>
</feature>
<comment type="caution">
    <text evidence="6">The sequence shown here is derived from an EMBL/GenBank/DDBJ whole genome shotgun (WGS) entry which is preliminary data.</text>
</comment>
<feature type="transmembrane region" description="Helical" evidence="5">
    <location>
        <begin position="465"/>
        <end position="483"/>
    </location>
</feature>
<keyword evidence="3 5" id="KW-1133">Transmembrane helix</keyword>
<name>A0A9P6VYA7_RHOMI</name>
<feature type="transmembrane region" description="Helical" evidence="5">
    <location>
        <begin position="405"/>
        <end position="426"/>
    </location>
</feature>
<feature type="transmembrane region" description="Helical" evidence="5">
    <location>
        <begin position="40"/>
        <end position="65"/>
    </location>
</feature>
<evidence type="ECO:0000256" key="5">
    <source>
        <dbReference type="SAM" id="Phobius"/>
    </source>
</evidence>
<reference evidence="6 7" key="1">
    <citation type="submission" date="2020-11" db="EMBL/GenBank/DDBJ databases">
        <title>Kefir isolates.</title>
        <authorList>
            <person name="Marcisauskas S."/>
            <person name="Kim Y."/>
            <person name="Blasche S."/>
        </authorList>
    </citation>
    <scope>NUCLEOTIDE SEQUENCE [LARGE SCALE GENOMIC DNA]</scope>
    <source>
        <strain evidence="6 7">KR</strain>
    </source>
</reference>
<dbReference type="GO" id="GO:0000139">
    <property type="term" value="C:Golgi membrane"/>
    <property type="evidence" value="ECO:0007669"/>
    <property type="project" value="InterPro"/>
</dbReference>
<dbReference type="Pfam" id="PF04142">
    <property type="entry name" value="Nuc_sug_transp"/>
    <property type="match status" value="2"/>
</dbReference>
<keyword evidence="7" id="KW-1185">Reference proteome</keyword>
<evidence type="ECO:0000256" key="2">
    <source>
        <dbReference type="ARBA" id="ARBA00022692"/>
    </source>
</evidence>
<keyword evidence="4 5" id="KW-0472">Membrane</keyword>
<evidence type="ECO:0000256" key="4">
    <source>
        <dbReference type="ARBA" id="ARBA00023136"/>
    </source>
</evidence>
<feature type="transmembrane region" description="Helical" evidence="5">
    <location>
        <begin position="490"/>
        <end position="511"/>
    </location>
</feature>
<organism evidence="6 7">
    <name type="scientific">Rhodotorula mucilaginosa</name>
    <name type="common">Yeast</name>
    <name type="synonym">Rhodotorula rubra</name>
    <dbReference type="NCBI Taxonomy" id="5537"/>
    <lineage>
        <taxon>Eukaryota</taxon>
        <taxon>Fungi</taxon>
        <taxon>Dikarya</taxon>
        <taxon>Basidiomycota</taxon>
        <taxon>Pucciniomycotina</taxon>
        <taxon>Microbotryomycetes</taxon>
        <taxon>Sporidiobolales</taxon>
        <taxon>Sporidiobolaceae</taxon>
        <taxon>Rhodotorula</taxon>
    </lineage>
</organism>
<evidence type="ECO:0000313" key="7">
    <source>
        <dbReference type="Proteomes" id="UP000777482"/>
    </source>
</evidence>
<dbReference type="GO" id="GO:0015165">
    <property type="term" value="F:pyrimidine nucleotide-sugar transmembrane transporter activity"/>
    <property type="evidence" value="ECO:0007669"/>
    <property type="project" value="InterPro"/>
</dbReference>